<dbReference type="AlphaFoldDB" id="A0AAV6YLP8"/>
<dbReference type="Proteomes" id="UP000824782">
    <property type="component" value="Unassembled WGS sequence"/>
</dbReference>
<organism evidence="2 3">
    <name type="scientific">Engystomops pustulosus</name>
    <name type="common">Tungara frog</name>
    <name type="synonym">Physalaemus pustulosus</name>
    <dbReference type="NCBI Taxonomy" id="76066"/>
    <lineage>
        <taxon>Eukaryota</taxon>
        <taxon>Metazoa</taxon>
        <taxon>Chordata</taxon>
        <taxon>Craniata</taxon>
        <taxon>Vertebrata</taxon>
        <taxon>Euteleostomi</taxon>
        <taxon>Amphibia</taxon>
        <taxon>Batrachia</taxon>
        <taxon>Anura</taxon>
        <taxon>Neobatrachia</taxon>
        <taxon>Hyloidea</taxon>
        <taxon>Leptodactylidae</taxon>
        <taxon>Leiuperinae</taxon>
        <taxon>Engystomops</taxon>
    </lineage>
</organism>
<gene>
    <name evidence="2" type="ORF">GDO81_023321</name>
</gene>
<keyword evidence="3" id="KW-1185">Reference proteome</keyword>
<reference evidence="2" key="1">
    <citation type="thesis" date="2020" institute="ProQuest LLC" country="789 East Eisenhower Parkway, Ann Arbor, MI, USA">
        <title>Comparative Genomics and Chromosome Evolution.</title>
        <authorList>
            <person name="Mudd A.B."/>
        </authorList>
    </citation>
    <scope>NUCLEOTIDE SEQUENCE</scope>
    <source>
        <strain evidence="2">237g6f4</strain>
        <tissue evidence="2">Blood</tissue>
    </source>
</reference>
<sequence length="108" mass="12871">MDSLCTALCSPSLQLWALALPQLEQQLHSQNSEQLETRVQNDRLKQLNEDLIEQLEKTKTDLEKARTHLLRLRKQEQEEMERKKREVMRRDTLPCMMAHTYGTPCFFR</sequence>
<comment type="caution">
    <text evidence="2">The sequence shown here is derived from an EMBL/GenBank/DDBJ whole genome shotgun (WGS) entry which is preliminary data.</text>
</comment>
<proteinExistence type="predicted"/>
<name>A0AAV6YLP8_ENGPU</name>
<evidence type="ECO:0000256" key="1">
    <source>
        <dbReference type="SAM" id="Coils"/>
    </source>
</evidence>
<evidence type="ECO:0000313" key="3">
    <source>
        <dbReference type="Proteomes" id="UP000824782"/>
    </source>
</evidence>
<keyword evidence="1" id="KW-0175">Coiled coil</keyword>
<dbReference type="EMBL" id="WNYA01024031">
    <property type="protein sequence ID" value="KAG8538087.1"/>
    <property type="molecule type" value="Genomic_DNA"/>
</dbReference>
<accession>A0AAV6YLP8</accession>
<protein>
    <submittedName>
        <fullName evidence="2">Uncharacterized protein</fullName>
    </submittedName>
</protein>
<evidence type="ECO:0000313" key="2">
    <source>
        <dbReference type="EMBL" id="KAG8538087.1"/>
    </source>
</evidence>
<feature type="coiled-coil region" evidence="1">
    <location>
        <begin position="41"/>
        <end position="90"/>
    </location>
</feature>